<dbReference type="RefSeq" id="WP_136462407.1">
    <property type="nucleotide sequence ID" value="NZ_SRKY01000002.1"/>
</dbReference>
<keyword evidence="3" id="KW-1185">Reference proteome</keyword>
<feature type="signal peptide" evidence="1">
    <location>
        <begin position="1"/>
        <end position="18"/>
    </location>
</feature>
<proteinExistence type="predicted"/>
<evidence type="ECO:0000313" key="3">
    <source>
        <dbReference type="Proteomes" id="UP000306602"/>
    </source>
</evidence>
<accession>A0A4S4NF90</accession>
<keyword evidence="1" id="KW-0732">Signal</keyword>
<dbReference type="AlphaFoldDB" id="A0A4S4NF90"/>
<dbReference type="OrthoDB" id="7852590at2"/>
<dbReference type="Proteomes" id="UP000306602">
    <property type="component" value="Unassembled WGS sequence"/>
</dbReference>
<gene>
    <name evidence="2" type="ORF">E4Z66_07635</name>
</gene>
<organism evidence="2 3">
    <name type="scientific">Aliishimia ponticola</name>
    <dbReference type="NCBI Taxonomy" id="2499833"/>
    <lineage>
        <taxon>Bacteria</taxon>
        <taxon>Pseudomonadati</taxon>
        <taxon>Pseudomonadota</taxon>
        <taxon>Alphaproteobacteria</taxon>
        <taxon>Rhodobacterales</taxon>
        <taxon>Paracoccaceae</taxon>
        <taxon>Aliishimia</taxon>
    </lineage>
</organism>
<protein>
    <submittedName>
        <fullName evidence="2">Uncharacterized protein</fullName>
    </submittedName>
</protein>
<sequence length="289" mass="31033">MNRLFFLCLALASGAAQAQTFGQWFYGNTEFRSNAAWVLGRSMQGGIDTLTADCSPQGAMFTFEPMQSLPTDQEGDVFFNFPGKSLRMRAQFETAVAEPGWTGPLTAELAEQLSRHSSVTVAAPHNGLTEFRLRGSRAMLSNVLAECGPGQLPAAQARLSRDFVFGKIAQACKGSYAPDPGAVVESDLDGDGAFDYIIHWGMIQCTAPSYVGMRRGAGFCGAAMCTSDVWTSSTFTPSGFAQGILNVGLEVWPDGGPYPMRSTALRQTCPNGTCIENWGWTGTKFAPVE</sequence>
<evidence type="ECO:0000313" key="2">
    <source>
        <dbReference type="EMBL" id="THH36808.1"/>
    </source>
</evidence>
<reference evidence="2 3" key="1">
    <citation type="submission" date="2019-04" db="EMBL/GenBank/DDBJ databases">
        <title>Shimia ponticola sp. nov., isolated from seawater.</title>
        <authorList>
            <person name="Kim Y.-O."/>
            <person name="Yoon J.-H."/>
        </authorList>
    </citation>
    <scope>NUCLEOTIDE SEQUENCE [LARGE SCALE GENOMIC DNA]</scope>
    <source>
        <strain evidence="2 3">MYP11</strain>
    </source>
</reference>
<evidence type="ECO:0000256" key="1">
    <source>
        <dbReference type="SAM" id="SignalP"/>
    </source>
</evidence>
<comment type="caution">
    <text evidence="2">The sequence shown here is derived from an EMBL/GenBank/DDBJ whole genome shotgun (WGS) entry which is preliminary data.</text>
</comment>
<dbReference type="EMBL" id="SRKY01000002">
    <property type="protein sequence ID" value="THH36808.1"/>
    <property type="molecule type" value="Genomic_DNA"/>
</dbReference>
<name>A0A4S4NF90_9RHOB</name>
<feature type="chain" id="PRO_5020559962" evidence="1">
    <location>
        <begin position="19"/>
        <end position="289"/>
    </location>
</feature>